<dbReference type="Gene3D" id="3.40.50.720">
    <property type="entry name" value="NAD(P)-binding Rossmann-like Domain"/>
    <property type="match status" value="1"/>
</dbReference>
<protein>
    <submittedName>
        <fullName evidence="4">Tropinone reductase-like protein</fullName>
    </submittedName>
</protein>
<sequence length="295" mass="32267">MAQIETRGGDGRWSLKGATALVTGGTRGIGHAIVEELAEHGAVVYTCSRNQKQLDECLEKWKSKGLKVTGSVSDILSRMEREKLMENATGYFDGKLNILVNNAGTNVLKEATEFTAEDYSSIMGTNFESCFHLSQLAHPFLKASRNGNIVFISSIAGLSGLPQASVYSASKGAMNQLTKNLACEWAKDNIRVNSVAPGLINTSLVETVATSADQQETIKSLISRIPIGRPGEPKEVSSLVTFLCFPAASYITGQIIYPDGELVRSEVTWEEILRQRRFDSRVGQIFTEILWRSVL</sequence>
<dbReference type="PANTHER" id="PTHR42898:SF79">
    <property type="entry name" value="NAD(P)-BINDING ROSSMANN-FOLD PROTEIN"/>
    <property type="match status" value="1"/>
</dbReference>
<dbReference type="EMBL" id="JBFOLJ010000009">
    <property type="protein sequence ID" value="KAL2509577.1"/>
    <property type="molecule type" value="Genomic_DNA"/>
</dbReference>
<dbReference type="InterPro" id="IPR045000">
    <property type="entry name" value="TR"/>
</dbReference>
<dbReference type="FunFam" id="3.40.50.720:FF:000084">
    <property type="entry name" value="Short-chain dehydrogenase reductase"/>
    <property type="match status" value="1"/>
</dbReference>
<dbReference type="InterPro" id="IPR036291">
    <property type="entry name" value="NAD(P)-bd_dom_sf"/>
</dbReference>
<name>A0ABD1TA15_9LAMI</name>
<dbReference type="Pfam" id="PF00106">
    <property type="entry name" value="adh_short"/>
    <property type="match status" value="1"/>
</dbReference>
<accession>A0ABD1TA15</accession>
<dbReference type="InterPro" id="IPR002347">
    <property type="entry name" value="SDR_fam"/>
</dbReference>
<comment type="similarity">
    <text evidence="3">Belongs to the short-chain dehydrogenases/reductases (SDR) family.</text>
</comment>
<dbReference type="AlphaFoldDB" id="A0ABD1TA15"/>
<evidence type="ECO:0000313" key="4">
    <source>
        <dbReference type="EMBL" id="KAL2509577.1"/>
    </source>
</evidence>
<reference evidence="5" key="1">
    <citation type="submission" date="2024-07" db="EMBL/GenBank/DDBJ databases">
        <title>Two chromosome-level genome assemblies of Korean endemic species Abeliophyllum distichum and Forsythia ovata (Oleaceae).</title>
        <authorList>
            <person name="Jang H."/>
        </authorList>
    </citation>
    <scope>NUCLEOTIDE SEQUENCE [LARGE SCALE GENOMIC DNA]</scope>
</reference>
<dbReference type="PROSITE" id="PS00061">
    <property type="entry name" value="ADH_SHORT"/>
    <property type="match status" value="1"/>
</dbReference>
<dbReference type="SUPFAM" id="SSF51735">
    <property type="entry name" value="NAD(P)-binding Rossmann-fold domains"/>
    <property type="match status" value="1"/>
</dbReference>
<proteinExistence type="inferred from homology"/>
<organism evidence="4 5">
    <name type="scientific">Forsythia ovata</name>
    <dbReference type="NCBI Taxonomy" id="205694"/>
    <lineage>
        <taxon>Eukaryota</taxon>
        <taxon>Viridiplantae</taxon>
        <taxon>Streptophyta</taxon>
        <taxon>Embryophyta</taxon>
        <taxon>Tracheophyta</taxon>
        <taxon>Spermatophyta</taxon>
        <taxon>Magnoliopsida</taxon>
        <taxon>eudicotyledons</taxon>
        <taxon>Gunneridae</taxon>
        <taxon>Pentapetalae</taxon>
        <taxon>asterids</taxon>
        <taxon>lamiids</taxon>
        <taxon>Lamiales</taxon>
        <taxon>Oleaceae</taxon>
        <taxon>Forsythieae</taxon>
        <taxon>Forsythia</taxon>
    </lineage>
</organism>
<comment type="caution">
    <text evidence="4">The sequence shown here is derived from an EMBL/GenBank/DDBJ whole genome shotgun (WGS) entry which is preliminary data.</text>
</comment>
<dbReference type="InterPro" id="IPR020904">
    <property type="entry name" value="Sc_DH/Rdtase_CS"/>
</dbReference>
<dbReference type="Proteomes" id="UP001604277">
    <property type="component" value="Unassembled WGS sequence"/>
</dbReference>
<evidence type="ECO:0000256" key="1">
    <source>
        <dbReference type="ARBA" id="ARBA00022857"/>
    </source>
</evidence>
<dbReference type="PRINTS" id="PR00081">
    <property type="entry name" value="GDHRDH"/>
</dbReference>
<evidence type="ECO:0000313" key="5">
    <source>
        <dbReference type="Proteomes" id="UP001604277"/>
    </source>
</evidence>
<keyword evidence="5" id="KW-1185">Reference proteome</keyword>
<keyword evidence="1" id="KW-0521">NADP</keyword>
<gene>
    <name evidence="4" type="ORF">Fot_33224</name>
</gene>
<keyword evidence="2" id="KW-0560">Oxidoreductase</keyword>
<evidence type="ECO:0000256" key="3">
    <source>
        <dbReference type="RuleBase" id="RU000363"/>
    </source>
</evidence>
<dbReference type="GO" id="GO:0016616">
    <property type="term" value="F:oxidoreductase activity, acting on the CH-OH group of donors, NAD or NADP as acceptor"/>
    <property type="evidence" value="ECO:0007669"/>
    <property type="project" value="UniProtKB-ARBA"/>
</dbReference>
<evidence type="ECO:0000256" key="2">
    <source>
        <dbReference type="ARBA" id="ARBA00023002"/>
    </source>
</evidence>
<dbReference type="PANTHER" id="PTHR42898">
    <property type="entry name" value="TROPINONE REDUCTASE"/>
    <property type="match status" value="1"/>
</dbReference>
<dbReference type="PRINTS" id="PR00080">
    <property type="entry name" value="SDRFAMILY"/>
</dbReference>